<organism evidence="7 8">
    <name type="scientific">Flexibacter flexilis DSM 6793</name>
    <dbReference type="NCBI Taxonomy" id="927664"/>
    <lineage>
        <taxon>Bacteria</taxon>
        <taxon>Pseudomonadati</taxon>
        <taxon>Bacteroidota</taxon>
        <taxon>Cytophagia</taxon>
        <taxon>Cytophagales</taxon>
        <taxon>Flexibacteraceae</taxon>
        <taxon>Flexibacter</taxon>
    </lineage>
</organism>
<protein>
    <recommendedName>
        <fullName evidence="1">site-specific DNA-methyltransferase (adenine-specific)</fullName>
        <ecNumber evidence="1">2.1.1.72</ecNumber>
    </recommendedName>
</protein>
<evidence type="ECO:0000313" key="8">
    <source>
        <dbReference type="Proteomes" id="UP000199514"/>
    </source>
</evidence>
<comment type="catalytic activity">
    <reaction evidence="5">
        <text>a 2'-deoxyadenosine in DNA + S-adenosyl-L-methionine = an N(6)-methyl-2'-deoxyadenosine in DNA + S-adenosyl-L-homocysteine + H(+)</text>
        <dbReference type="Rhea" id="RHEA:15197"/>
        <dbReference type="Rhea" id="RHEA-COMP:12418"/>
        <dbReference type="Rhea" id="RHEA-COMP:12419"/>
        <dbReference type="ChEBI" id="CHEBI:15378"/>
        <dbReference type="ChEBI" id="CHEBI:57856"/>
        <dbReference type="ChEBI" id="CHEBI:59789"/>
        <dbReference type="ChEBI" id="CHEBI:90615"/>
        <dbReference type="ChEBI" id="CHEBI:90616"/>
        <dbReference type="EC" id="2.1.1.72"/>
    </reaction>
</comment>
<feature type="domain" description="DNA methylase N-4/N-6" evidence="6">
    <location>
        <begin position="129"/>
        <end position="201"/>
    </location>
</feature>
<proteinExistence type="predicted"/>
<dbReference type="Gene3D" id="3.40.50.150">
    <property type="entry name" value="Vaccinia Virus protein VP39"/>
    <property type="match status" value="2"/>
</dbReference>
<dbReference type="PRINTS" id="PR00506">
    <property type="entry name" value="D21N6MTFRASE"/>
</dbReference>
<sequence>MDILFEDKYVSFVLGDNKKVMSQFGEKVFDLACCDPPYGIGQNWKKDKHHKHNKLNHKFNDSRPDSEYIDLATRISTNQIFWGWNYYCDLLPPTNNLIFWDKGINPKTQHGSAGELAYTSITKYPLIKYEVLWNGCVRHENYPKIHPHQKPVQLYKLVFNDFAKPGERVIDPNSGSGASAIAAREMGLRWLGIKKDLTFLNDSIKWYKQHFAQLRLA</sequence>
<dbReference type="GO" id="GO:0032259">
    <property type="term" value="P:methylation"/>
    <property type="evidence" value="ECO:0007669"/>
    <property type="project" value="UniProtKB-KW"/>
</dbReference>
<accession>A0A1I1M842</accession>
<dbReference type="GO" id="GO:0003677">
    <property type="term" value="F:DNA binding"/>
    <property type="evidence" value="ECO:0007669"/>
    <property type="project" value="InterPro"/>
</dbReference>
<dbReference type="InterPro" id="IPR002295">
    <property type="entry name" value="N4/N6-MTase_EcoPI_Mod-like"/>
</dbReference>
<dbReference type="SUPFAM" id="SSF53335">
    <property type="entry name" value="S-adenosyl-L-methionine-dependent methyltransferases"/>
    <property type="match status" value="1"/>
</dbReference>
<dbReference type="RefSeq" id="WP_091515051.1">
    <property type="nucleotide sequence ID" value="NZ_FOLE01000010.1"/>
</dbReference>
<gene>
    <name evidence="7" type="ORF">SAMN05421780_11066</name>
</gene>
<evidence type="ECO:0000313" key="7">
    <source>
        <dbReference type="EMBL" id="SFC81385.1"/>
    </source>
</evidence>
<dbReference type="GO" id="GO:0009007">
    <property type="term" value="F:site-specific DNA-methyltransferase (adenine-specific) activity"/>
    <property type="evidence" value="ECO:0007669"/>
    <property type="project" value="UniProtKB-EC"/>
</dbReference>
<dbReference type="OrthoDB" id="9800801at2"/>
<dbReference type="AlphaFoldDB" id="A0A1I1M842"/>
<evidence type="ECO:0000256" key="5">
    <source>
        <dbReference type="ARBA" id="ARBA00047942"/>
    </source>
</evidence>
<dbReference type="GO" id="GO:0008170">
    <property type="term" value="F:N-methyltransferase activity"/>
    <property type="evidence" value="ECO:0007669"/>
    <property type="project" value="InterPro"/>
</dbReference>
<dbReference type="EMBL" id="FOLE01000010">
    <property type="protein sequence ID" value="SFC81385.1"/>
    <property type="molecule type" value="Genomic_DNA"/>
</dbReference>
<evidence type="ECO:0000256" key="2">
    <source>
        <dbReference type="ARBA" id="ARBA00022603"/>
    </source>
</evidence>
<name>A0A1I1M842_9BACT</name>
<keyword evidence="8" id="KW-1185">Reference proteome</keyword>
<keyword evidence="2 7" id="KW-0489">Methyltransferase</keyword>
<keyword evidence="3 7" id="KW-0808">Transferase</keyword>
<evidence type="ECO:0000256" key="1">
    <source>
        <dbReference type="ARBA" id="ARBA00011900"/>
    </source>
</evidence>
<dbReference type="STRING" id="927664.SAMN05421780_11066"/>
<evidence type="ECO:0000256" key="3">
    <source>
        <dbReference type="ARBA" id="ARBA00022679"/>
    </source>
</evidence>
<dbReference type="EC" id="2.1.1.72" evidence="1"/>
<reference evidence="7 8" key="1">
    <citation type="submission" date="2016-10" db="EMBL/GenBank/DDBJ databases">
        <authorList>
            <person name="de Groot N.N."/>
        </authorList>
    </citation>
    <scope>NUCLEOTIDE SEQUENCE [LARGE SCALE GENOMIC DNA]</scope>
    <source>
        <strain evidence="7 8">DSM 6793</strain>
    </source>
</reference>
<dbReference type="InterPro" id="IPR002941">
    <property type="entry name" value="DNA_methylase_N4/N6"/>
</dbReference>
<dbReference type="Pfam" id="PF01555">
    <property type="entry name" value="N6_N4_Mtase"/>
    <property type="match status" value="1"/>
</dbReference>
<evidence type="ECO:0000256" key="4">
    <source>
        <dbReference type="ARBA" id="ARBA00022691"/>
    </source>
</evidence>
<keyword evidence="4" id="KW-0949">S-adenosyl-L-methionine</keyword>
<evidence type="ECO:0000259" key="6">
    <source>
        <dbReference type="Pfam" id="PF01555"/>
    </source>
</evidence>
<dbReference type="Proteomes" id="UP000199514">
    <property type="component" value="Unassembled WGS sequence"/>
</dbReference>
<dbReference type="InterPro" id="IPR029063">
    <property type="entry name" value="SAM-dependent_MTases_sf"/>
</dbReference>